<feature type="non-terminal residue" evidence="2">
    <location>
        <position position="201"/>
    </location>
</feature>
<feature type="compositionally biased region" description="Polar residues" evidence="1">
    <location>
        <begin position="1"/>
        <end position="11"/>
    </location>
</feature>
<feature type="compositionally biased region" description="Basic residues" evidence="1">
    <location>
        <begin position="95"/>
        <end position="108"/>
    </location>
</feature>
<feature type="region of interest" description="Disordered" evidence="1">
    <location>
        <begin position="79"/>
        <end position="138"/>
    </location>
</feature>
<feature type="non-terminal residue" evidence="2">
    <location>
        <position position="1"/>
    </location>
</feature>
<reference evidence="2 3" key="1">
    <citation type="journal article" date="2024" name="J Genomics">
        <title>Draft genome sequencing and assembly of Favolaschia claudopus CIRM-BRFM 2984 isolated from oak limbs.</title>
        <authorList>
            <person name="Navarro D."/>
            <person name="Drula E."/>
            <person name="Chaduli D."/>
            <person name="Cazenave R."/>
            <person name="Ahrendt S."/>
            <person name="Wang J."/>
            <person name="Lipzen A."/>
            <person name="Daum C."/>
            <person name="Barry K."/>
            <person name="Grigoriev I.V."/>
            <person name="Favel A."/>
            <person name="Rosso M.N."/>
            <person name="Martin F."/>
        </authorList>
    </citation>
    <scope>NUCLEOTIDE SEQUENCE [LARGE SCALE GENOMIC DNA]</scope>
    <source>
        <strain evidence="2 3">CIRM-BRFM 2984</strain>
    </source>
</reference>
<proteinExistence type="predicted"/>
<dbReference type="Proteomes" id="UP001362999">
    <property type="component" value="Unassembled WGS sequence"/>
</dbReference>
<keyword evidence="3" id="KW-1185">Reference proteome</keyword>
<feature type="region of interest" description="Disordered" evidence="1">
    <location>
        <begin position="1"/>
        <end position="60"/>
    </location>
</feature>
<evidence type="ECO:0000313" key="3">
    <source>
        <dbReference type="Proteomes" id="UP001362999"/>
    </source>
</evidence>
<accession>A0AAV9ZMD8</accession>
<dbReference type="AlphaFoldDB" id="A0AAV9ZMD8"/>
<dbReference type="EMBL" id="JAWWNJ010000131">
    <property type="protein sequence ID" value="KAK6987589.1"/>
    <property type="molecule type" value="Genomic_DNA"/>
</dbReference>
<comment type="caution">
    <text evidence="2">The sequence shown here is derived from an EMBL/GenBank/DDBJ whole genome shotgun (WGS) entry which is preliminary data.</text>
</comment>
<protein>
    <submittedName>
        <fullName evidence="2">Uncharacterized protein</fullName>
    </submittedName>
</protein>
<name>A0AAV9ZMD8_9AGAR</name>
<gene>
    <name evidence="2" type="ORF">R3P38DRAFT_3450392</name>
</gene>
<sequence>LSVSRVSQSLTVDDDHPSAHSLTHPTTPHPPLHANRSPRSLRRTRRRPAMSPTHTAPSPPCIKCATLLLLPLVNTALKPTSNPCLRGFDSDTRHRLARRKRTPSRRPHLSPFSPPTHHQPSTSTPSPSCQVPPASPSTFLQTRLSSLLRLKLRHSPRRHPRTPNLPHHAHLPPVAPIHDPCAANAAGPASSQSVKDYTIDI</sequence>
<feature type="compositionally biased region" description="Low complexity" evidence="1">
    <location>
        <begin position="19"/>
        <end position="38"/>
    </location>
</feature>
<organism evidence="2 3">
    <name type="scientific">Favolaschia claudopus</name>
    <dbReference type="NCBI Taxonomy" id="2862362"/>
    <lineage>
        <taxon>Eukaryota</taxon>
        <taxon>Fungi</taxon>
        <taxon>Dikarya</taxon>
        <taxon>Basidiomycota</taxon>
        <taxon>Agaricomycotina</taxon>
        <taxon>Agaricomycetes</taxon>
        <taxon>Agaricomycetidae</taxon>
        <taxon>Agaricales</taxon>
        <taxon>Marasmiineae</taxon>
        <taxon>Mycenaceae</taxon>
        <taxon>Favolaschia</taxon>
    </lineage>
</organism>
<feature type="compositionally biased region" description="Basic residues" evidence="1">
    <location>
        <begin position="39"/>
        <end position="48"/>
    </location>
</feature>
<evidence type="ECO:0000313" key="2">
    <source>
        <dbReference type="EMBL" id="KAK6987589.1"/>
    </source>
</evidence>
<evidence type="ECO:0000256" key="1">
    <source>
        <dbReference type="SAM" id="MobiDB-lite"/>
    </source>
</evidence>
<feature type="compositionally biased region" description="Low complexity" evidence="1">
    <location>
        <begin position="115"/>
        <end position="132"/>
    </location>
</feature>